<feature type="transmembrane region" description="Helical" evidence="8">
    <location>
        <begin position="158"/>
        <end position="179"/>
    </location>
</feature>
<evidence type="ECO:0000256" key="2">
    <source>
        <dbReference type="ARBA" id="ARBA00022475"/>
    </source>
</evidence>
<dbReference type="InterPro" id="IPR022929">
    <property type="entry name" value="Put_MntP"/>
</dbReference>
<comment type="caution">
    <text evidence="9">The sequence shown here is derived from an EMBL/GenBank/DDBJ whole genome shotgun (WGS) entry which is preliminary data.</text>
</comment>
<reference evidence="10" key="1">
    <citation type="journal article" date="2019" name="Int. J. Syst. Evol. Microbiol.">
        <title>The Global Catalogue of Microorganisms (GCM) 10K type strain sequencing project: providing services to taxonomists for standard genome sequencing and annotation.</title>
        <authorList>
            <consortium name="The Broad Institute Genomics Platform"/>
            <consortium name="The Broad Institute Genome Sequencing Center for Infectious Disease"/>
            <person name="Wu L."/>
            <person name="Ma J."/>
        </authorList>
    </citation>
    <scope>NUCLEOTIDE SEQUENCE [LARGE SCALE GENOMIC DNA]</scope>
    <source>
        <strain evidence="10">CCUG 56607</strain>
    </source>
</reference>
<dbReference type="Proteomes" id="UP001596990">
    <property type="component" value="Unassembled WGS sequence"/>
</dbReference>
<dbReference type="HAMAP" id="MF_01521">
    <property type="entry name" value="MntP_pump"/>
    <property type="match status" value="1"/>
</dbReference>
<keyword evidence="10" id="KW-1185">Reference proteome</keyword>
<keyword evidence="2 8" id="KW-1003">Cell membrane</keyword>
<dbReference type="PANTHER" id="PTHR35529">
    <property type="entry name" value="MANGANESE EFFLUX PUMP MNTP-RELATED"/>
    <property type="match status" value="1"/>
</dbReference>
<comment type="function">
    <text evidence="8">Probably functions as a manganese efflux pump.</text>
</comment>
<name>A0ABW3L4F5_9BACI</name>
<protein>
    <recommendedName>
        <fullName evidence="8">Putative manganese efflux pump MntP</fullName>
    </recommendedName>
</protein>
<feature type="transmembrane region" description="Helical" evidence="8">
    <location>
        <begin position="6"/>
        <end position="25"/>
    </location>
</feature>
<organism evidence="9 10">
    <name type="scientific">Thalassobacillus hwangdonensis</name>
    <dbReference type="NCBI Taxonomy" id="546108"/>
    <lineage>
        <taxon>Bacteria</taxon>
        <taxon>Bacillati</taxon>
        <taxon>Bacillota</taxon>
        <taxon>Bacilli</taxon>
        <taxon>Bacillales</taxon>
        <taxon>Bacillaceae</taxon>
        <taxon>Thalassobacillus</taxon>
    </lineage>
</organism>
<evidence type="ECO:0000256" key="1">
    <source>
        <dbReference type="ARBA" id="ARBA00022448"/>
    </source>
</evidence>
<comment type="similarity">
    <text evidence="8">Belongs to the MntP (TC 9.B.29) family.</text>
</comment>
<accession>A0ABW3L4F5</accession>
<proteinExistence type="inferred from homology"/>
<keyword evidence="1 8" id="KW-0813">Transport</keyword>
<evidence type="ECO:0000256" key="5">
    <source>
        <dbReference type="ARBA" id="ARBA00023065"/>
    </source>
</evidence>
<feature type="transmembrane region" description="Helical" evidence="8">
    <location>
        <begin position="37"/>
        <end position="57"/>
    </location>
</feature>
<comment type="subcellular location">
    <subcellularLocation>
        <location evidence="8">Cell membrane</location>
        <topology evidence="8">Multi-pass membrane protein</topology>
    </subcellularLocation>
</comment>
<dbReference type="InterPro" id="IPR003810">
    <property type="entry name" value="Mntp/YtaF"/>
</dbReference>
<feature type="transmembrane region" description="Helical" evidence="8">
    <location>
        <begin position="99"/>
        <end position="121"/>
    </location>
</feature>
<evidence type="ECO:0000256" key="3">
    <source>
        <dbReference type="ARBA" id="ARBA00022692"/>
    </source>
</evidence>
<evidence type="ECO:0000313" key="9">
    <source>
        <dbReference type="EMBL" id="MFD1020080.1"/>
    </source>
</evidence>
<gene>
    <name evidence="8" type="primary">mntP</name>
    <name evidence="9" type="ORF">ACFQ2J_12915</name>
</gene>
<keyword evidence="6 8" id="KW-0472">Membrane</keyword>
<keyword evidence="3 8" id="KW-0812">Transmembrane</keyword>
<dbReference type="PANTHER" id="PTHR35529:SF1">
    <property type="entry name" value="MANGANESE EFFLUX PUMP MNTP-RELATED"/>
    <property type="match status" value="1"/>
</dbReference>
<evidence type="ECO:0000313" key="10">
    <source>
        <dbReference type="Proteomes" id="UP001596990"/>
    </source>
</evidence>
<evidence type="ECO:0000256" key="8">
    <source>
        <dbReference type="HAMAP-Rule" id="MF_01521"/>
    </source>
</evidence>
<feature type="transmembrane region" description="Helical" evidence="8">
    <location>
        <begin position="69"/>
        <end position="87"/>
    </location>
</feature>
<keyword evidence="4 8" id="KW-1133">Transmembrane helix</keyword>
<feature type="transmembrane region" description="Helical" evidence="8">
    <location>
        <begin position="127"/>
        <end position="151"/>
    </location>
</feature>
<evidence type="ECO:0000256" key="7">
    <source>
        <dbReference type="ARBA" id="ARBA00023211"/>
    </source>
</evidence>
<dbReference type="Pfam" id="PF02659">
    <property type="entry name" value="Mntp"/>
    <property type="match status" value="1"/>
</dbReference>
<dbReference type="EMBL" id="JBHTKL010000005">
    <property type="protein sequence ID" value="MFD1020080.1"/>
    <property type="molecule type" value="Genomic_DNA"/>
</dbReference>
<evidence type="ECO:0000256" key="4">
    <source>
        <dbReference type="ARBA" id="ARBA00022989"/>
    </source>
</evidence>
<dbReference type="RefSeq" id="WP_386062499.1">
    <property type="nucleotide sequence ID" value="NZ_JBHTKL010000005.1"/>
</dbReference>
<evidence type="ECO:0000256" key="6">
    <source>
        <dbReference type="ARBA" id="ARBA00023136"/>
    </source>
</evidence>
<sequence>MWLGEVSSLTFLGFALGLDAFSVSLGLGMQVMRLKRIFYIGIIIGIFHMIMPFIGISLGRRLSEEFSDIAIVLGGLLLIGIGAHMLFSTFRENDAPLQAPIGMGTFVFAFTVSIDSFSAGLSLGLSGVGVLLAIILFGVMSTVLTWTGFLLGRTAKGLLGVYSELLGGSILVAIGLNTLF</sequence>
<keyword evidence="5 8" id="KW-0406">Ion transport</keyword>
<keyword evidence="7 8" id="KW-0464">Manganese</keyword>